<dbReference type="GO" id="GO:0003677">
    <property type="term" value="F:DNA binding"/>
    <property type="evidence" value="ECO:0007669"/>
    <property type="project" value="InterPro"/>
</dbReference>
<accession>A0A2N9JJN7</accession>
<reference evidence="2 3" key="1">
    <citation type="submission" date="2018-02" db="EMBL/GenBank/DDBJ databases">
        <authorList>
            <person name="Cohen D.B."/>
            <person name="Kent A.D."/>
        </authorList>
    </citation>
    <scope>NUCLEOTIDE SEQUENCE [LARGE SCALE GENOMIC DNA]</scope>
    <source>
        <strain evidence="2">1</strain>
    </source>
</reference>
<organism evidence="2 3">
    <name type="scientific">Micropruina glycogenica</name>
    <dbReference type="NCBI Taxonomy" id="75385"/>
    <lineage>
        <taxon>Bacteria</taxon>
        <taxon>Bacillati</taxon>
        <taxon>Actinomycetota</taxon>
        <taxon>Actinomycetes</taxon>
        <taxon>Propionibacteriales</taxon>
        <taxon>Nocardioidaceae</taxon>
        <taxon>Micropruina</taxon>
    </lineage>
</organism>
<evidence type="ECO:0000313" key="3">
    <source>
        <dbReference type="Proteomes" id="UP000238164"/>
    </source>
</evidence>
<evidence type="ECO:0000313" key="2">
    <source>
        <dbReference type="EMBL" id="SPD87792.1"/>
    </source>
</evidence>
<dbReference type="KEGG" id="mgg:MPLG2_2762"/>
<dbReference type="InterPro" id="IPR016032">
    <property type="entry name" value="Sig_transdc_resp-reg_C-effctor"/>
</dbReference>
<protein>
    <submittedName>
        <fullName evidence="2">Uncharacterized protein</fullName>
    </submittedName>
</protein>
<dbReference type="EMBL" id="LT985188">
    <property type="protein sequence ID" value="SPD87792.1"/>
    <property type="molecule type" value="Genomic_DNA"/>
</dbReference>
<dbReference type="Gene3D" id="1.10.10.10">
    <property type="entry name" value="Winged helix-like DNA-binding domain superfamily/Winged helix DNA-binding domain"/>
    <property type="match status" value="1"/>
</dbReference>
<name>A0A2N9JJN7_9ACTN</name>
<sequence>MTRPAATPIAQLASEPHVSSGHGPEYWAGDCHFNAHHRAVQASQSRPRPIITRKPTVKYHLNGLMTKFQVRNRIKLAVRASELGYH</sequence>
<keyword evidence="3" id="KW-1185">Reference proteome</keyword>
<evidence type="ECO:0000256" key="1">
    <source>
        <dbReference type="SAM" id="MobiDB-lite"/>
    </source>
</evidence>
<gene>
    <name evidence="2" type="ORF">MPLG2_2762</name>
</gene>
<dbReference type="GO" id="GO:0006355">
    <property type="term" value="P:regulation of DNA-templated transcription"/>
    <property type="evidence" value="ECO:0007669"/>
    <property type="project" value="InterPro"/>
</dbReference>
<dbReference type="InterPro" id="IPR036388">
    <property type="entry name" value="WH-like_DNA-bd_sf"/>
</dbReference>
<dbReference type="SUPFAM" id="SSF46894">
    <property type="entry name" value="C-terminal effector domain of the bipartite response regulators"/>
    <property type="match status" value="1"/>
</dbReference>
<dbReference type="Proteomes" id="UP000238164">
    <property type="component" value="Chromosome 1"/>
</dbReference>
<feature type="region of interest" description="Disordered" evidence="1">
    <location>
        <begin position="1"/>
        <end position="23"/>
    </location>
</feature>
<proteinExistence type="predicted"/>
<dbReference type="AlphaFoldDB" id="A0A2N9JJN7"/>